<dbReference type="GO" id="GO:0031982">
    <property type="term" value="C:vesicle"/>
    <property type="evidence" value="ECO:0007669"/>
    <property type="project" value="TreeGrafter"/>
</dbReference>
<name>A0A212EZU8_DANPL</name>
<dbReference type="SUPFAM" id="SSF54403">
    <property type="entry name" value="Cystatin/monellin"/>
    <property type="match status" value="1"/>
</dbReference>
<dbReference type="CDD" id="cd00042">
    <property type="entry name" value="CY"/>
    <property type="match status" value="1"/>
</dbReference>
<dbReference type="SMART" id="SM00043">
    <property type="entry name" value="CY"/>
    <property type="match status" value="1"/>
</dbReference>
<dbReference type="Pfam" id="PF00031">
    <property type="entry name" value="Cystatin"/>
    <property type="match status" value="1"/>
</dbReference>
<gene>
    <name evidence="4" type="ORF">KGM_214603</name>
</gene>
<dbReference type="GO" id="GO:0005615">
    <property type="term" value="C:extracellular space"/>
    <property type="evidence" value="ECO:0007669"/>
    <property type="project" value="TreeGrafter"/>
</dbReference>
<accession>A0A212EZU8</accession>
<keyword evidence="5" id="KW-1185">Reference proteome</keyword>
<dbReference type="GO" id="GO:0004869">
    <property type="term" value="F:cysteine-type endopeptidase inhibitor activity"/>
    <property type="evidence" value="ECO:0007669"/>
    <property type="project" value="UniProtKB-KW"/>
</dbReference>
<keyword evidence="2" id="KW-0646">Protease inhibitor</keyword>
<evidence type="ECO:0000256" key="2">
    <source>
        <dbReference type="ARBA" id="ARBA00022690"/>
    </source>
</evidence>
<dbReference type="PANTHER" id="PTHR46186">
    <property type="entry name" value="CYSTATIN"/>
    <property type="match status" value="1"/>
</dbReference>
<dbReference type="OrthoDB" id="6357437at2759"/>
<dbReference type="FunCoup" id="A0A212EZU8">
    <property type="interactions" value="1"/>
</dbReference>
<dbReference type="Proteomes" id="UP000007151">
    <property type="component" value="Unassembled WGS sequence"/>
</dbReference>
<dbReference type="AlphaFoldDB" id="A0A212EZU8"/>
<comment type="similarity">
    <text evidence="1">Belongs to the cystatin family.</text>
</comment>
<dbReference type="InterPro" id="IPR000010">
    <property type="entry name" value="Cystatin_dom"/>
</dbReference>
<evidence type="ECO:0000313" key="5">
    <source>
        <dbReference type="Proteomes" id="UP000007151"/>
    </source>
</evidence>
<dbReference type="Gene3D" id="3.10.450.10">
    <property type="match status" value="1"/>
</dbReference>
<evidence type="ECO:0000313" key="4">
    <source>
        <dbReference type="EMBL" id="OWR46971.1"/>
    </source>
</evidence>
<evidence type="ECO:0000256" key="1">
    <source>
        <dbReference type="ARBA" id="ARBA00009403"/>
    </source>
</evidence>
<protein>
    <submittedName>
        <fullName evidence="4">Cysteine proteinase inhibitor</fullName>
    </submittedName>
</protein>
<reference evidence="4 5" key="1">
    <citation type="journal article" date="2011" name="Cell">
        <title>The monarch butterfly genome yields insights into long-distance migration.</title>
        <authorList>
            <person name="Zhan S."/>
            <person name="Merlin C."/>
            <person name="Boore J.L."/>
            <person name="Reppert S.M."/>
        </authorList>
    </citation>
    <scope>NUCLEOTIDE SEQUENCE [LARGE SCALE GENOMIC DNA]</scope>
    <source>
        <strain evidence="4">F-2</strain>
    </source>
</reference>
<dbReference type="STRING" id="278856.A0A212EZU8"/>
<comment type="caution">
    <text evidence="4">The sequence shown here is derived from an EMBL/GenBank/DDBJ whole genome shotgun (WGS) entry which is preliminary data.</text>
</comment>
<dbReference type="EMBL" id="AGBW02011239">
    <property type="protein sequence ID" value="OWR46971.1"/>
    <property type="molecule type" value="Genomic_DNA"/>
</dbReference>
<evidence type="ECO:0000256" key="3">
    <source>
        <dbReference type="ARBA" id="ARBA00022704"/>
    </source>
</evidence>
<dbReference type="InterPro" id="IPR046350">
    <property type="entry name" value="Cystatin_sf"/>
</dbReference>
<organism evidence="4 5">
    <name type="scientific">Danaus plexippus plexippus</name>
    <dbReference type="NCBI Taxonomy" id="278856"/>
    <lineage>
        <taxon>Eukaryota</taxon>
        <taxon>Metazoa</taxon>
        <taxon>Ecdysozoa</taxon>
        <taxon>Arthropoda</taxon>
        <taxon>Hexapoda</taxon>
        <taxon>Insecta</taxon>
        <taxon>Pterygota</taxon>
        <taxon>Neoptera</taxon>
        <taxon>Endopterygota</taxon>
        <taxon>Lepidoptera</taxon>
        <taxon>Glossata</taxon>
        <taxon>Ditrysia</taxon>
        <taxon>Papilionoidea</taxon>
        <taxon>Nymphalidae</taxon>
        <taxon>Danainae</taxon>
        <taxon>Danaini</taxon>
        <taxon>Danaina</taxon>
        <taxon>Danaus</taxon>
        <taxon>Danaus</taxon>
    </lineage>
</organism>
<keyword evidence="3" id="KW-0789">Thiol protease inhibitor</keyword>
<dbReference type="KEGG" id="dpl:KGM_214603"/>
<sequence>MNAFSVVFSIFLIVNVCELRLVTENVHSRSLKSNEITLENSRTKREVVGGVTECDPNDGQYMNLAEESLSKFMQDAGLTENYRVFKVNKVTEQVVEGTLTTIEFVAGPCAEDGVVPTSDKCDVIDNNNVIECNSEVWDRPWMNSKTIEVWCA</sequence>
<dbReference type="GO" id="GO:0005737">
    <property type="term" value="C:cytoplasm"/>
    <property type="evidence" value="ECO:0007669"/>
    <property type="project" value="TreeGrafter"/>
</dbReference>
<dbReference type="PANTHER" id="PTHR46186:SF2">
    <property type="entry name" value="CYSTATIN"/>
    <property type="match status" value="1"/>
</dbReference>
<proteinExistence type="inferred from homology"/>